<organism evidence="1 2">
    <name type="scientific">Parasponia andersonii</name>
    <name type="common">Sponia andersonii</name>
    <dbReference type="NCBI Taxonomy" id="3476"/>
    <lineage>
        <taxon>Eukaryota</taxon>
        <taxon>Viridiplantae</taxon>
        <taxon>Streptophyta</taxon>
        <taxon>Embryophyta</taxon>
        <taxon>Tracheophyta</taxon>
        <taxon>Spermatophyta</taxon>
        <taxon>Magnoliopsida</taxon>
        <taxon>eudicotyledons</taxon>
        <taxon>Gunneridae</taxon>
        <taxon>Pentapetalae</taxon>
        <taxon>rosids</taxon>
        <taxon>fabids</taxon>
        <taxon>Rosales</taxon>
        <taxon>Cannabaceae</taxon>
        <taxon>Parasponia</taxon>
    </lineage>
</organism>
<name>A0A2P5DKT6_PARAD</name>
<dbReference type="EMBL" id="JXTB01000031">
    <property type="protein sequence ID" value="PON73900.1"/>
    <property type="molecule type" value="Genomic_DNA"/>
</dbReference>
<protein>
    <submittedName>
        <fullName evidence="1">Uncharacterized protein</fullName>
    </submittedName>
</protein>
<keyword evidence="2" id="KW-1185">Reference proteome</keyword>
<proteinExistence type="predicted"/>
<dbReference type="Proteomes" id="UP000237105">
    <property type="component" value="Unassembled WGS sequence"/>
</dbReference>
<evidence type="ECO:0000313" key="2">
    <source>
        <dbReference type="Proteomes" id="UP000237105"/>
    </source>
</evidence>
<comment type="caution">
    <text evidence="1">The sequence shown here is derived from an EMBL/GenBank/DDBJ whole genome shotgun (WGS) entry which is preliminary data.</text>
</comment>
<gene>
    <name evidence="1" type="ORF">PanWU01x14_054500</name>
</gene>
<evidence type="ECO:0000313" key="1">
    <source>
        <dbReference type="EMBL" id="PON73900.1"/>
    </source>
</evidence>
<reference evidence="2" key="1">
    <citation type="submission" date="2016-06" db="EMBL/GenBank/DDBJ databases">
        <title>Parallel loss of symbiosis genes in relatives of nitrogen-fixing non-legume Parasponia.</title>
        <authorList>
            <person name="Van Velzen R."/>
            <person name="Holmer R."/>
            <person name="Bu F."/>
            <person name="Rutten L."/>
            <person name="Van Zeijl A."/>
            <person name="Liu W."/>
            <person name="Santuari L."/>
            <person name="Cao Q."/>
            <person name="Sharma T."/>
            <person name="Shen D."/>
            <person name="Roswanjaya Y."/>
            <person name="Wardhani T."/>
            <person name="Kalhor M.S."/>
            <person name="Jansen J."/>
            <person name="Van den Hoogen J."/>
            <person name="Gungor B."/>
            <person name="Hartog M."/>
            <person name="Hontelez J."/>
            <person name="Verver J."/>
            <person name="Yang W.-C."/>
            <person name="Schijlen E."/>
            <person name="Repin R."/>
            <person name="Schilthuizen M."/>
            <person name="Schranz E."/>
            <person name="Heidstra R."/>
            <person name="Miyata K."/>
            <person name="Fedorova E."/>
            <person name="Kohlen W."/>
            <person name="Bisseling T."/>
            <person name="Smit S."/>
            <person name="Geurts R."/>
        </authorList>
    </citation>
    <scope>NUCLEOTIDE SEQUENCE [LARGE SCALE GENOMIC DNA]</scope>
    <source>
        <strain evidence="2">cv. WU1-14</strain>
    </source>
</reference>
<accession>A0A2P5DKT6</accession>
<dbReference type="AlphaFoldDB" id="A0A2P5DKT6"/>
<sequence>MPDACIEDLAVHQQFPVLYILPCPPEQGSTNPKDLIFPQRVALGMSKPEHKQYFPGGIQQAAVSSKILAQR</sequence>